<dbReference type="Proteomes" id="UP000183832">
    <property type="component" value="Unassembled WGS sequence"/>
</dbReference>
<gene>
    <name evidence="2" type="ORF">CLUMA_CG002956</name>
</gene>
<sequence length="618" mass="70926">MTLLGTLSLKSTSVLLAKHPTIKGSVKNTILSAFFSVLFRCYLGKYKKCGLKTSRIINKEFFEDGFKNFVDGFKNAADGFSGNSSDGFTSRFMHGFINRHRKESKEGLNVIQCNLVVVVVVVTLKFFHKGNIFKFCAKNYIVYPYGHECIQNEHIINDVAVFQKFETSIAQRQDPFLLTEFSDDILTAITVKVKMDSGSIKTIALISFYSPGIPVSTQPISKNLVSLVRYCKLQNLDYILSADANAHHHIWGGNQTCNRGIKVLDFIMNENLILLNKGDHPTFVRGNSRTFIDITAISKGLSDRLVDWHVDTNRSGSDHNLIIFKLKTDSFDNVGKVKRRTNWEGYKSSLLEKSESVSYIISSKEHLEESAQKLSKSLIESLNENTKTFKSKINFKTKWMNKNLMDERKKVRKLFRKAFKSVKATDWSNYKEANRNYVKICRKAKKESWRKTTLEIDALEDATRLQKLLEDTVEINYEVNIGSRASWENGIPWSNHLGLRHSKMMMREPNIHRANFLLNLSRNDLRVMMGVLTGHCCLHKHLNTIKRSQLINCRYCKGMIEETMQHVIASCDAHSRVRLRIFNHTVINAEGLAEVDLEDLLLFMRRTGVRSTFFDFFS</sequence>
<dbReference type="InterPro" id="IPR005135">
    <property type="entry name" value="Endo/exonuclease/phosphatase"/>
</dbReference>
<keyword evidence="3" id="KW-1185">Reference proteome</keyword>
<dbReference type="EMBL" id="CVRI01000011">
    <property type="protein sequence ID" value="CRK89196.1"/>
    <property type="molecule type" value="Genomic_DNA"/>
</dbReference>
<dbReference type="PANTHER" id="PTHR33273">
    <property type="entry name" value="DOMAIN-CONTAINING PROTEIN, PUTATIVE-RELATED"/>
    <property type="match status" value="1"/>
</dbReference>
<evidence type="ECO:0000259" key="1">
    <source>
        <dbReference type="Pfam" id="PF14529"/>
    </source>
</evidence>
<accession>A0A1J1HP74</accession>
<dbReference type="InterPro" id="IPR036691">
    <property type="entry name" value="Endo/exonu/phosph_ase_sf"/>
</dbReference>
<evidence type="ECO:0000313" key="2">
    <source>
        <dbReference type="EMBL" id="CRK89196.1"/>
    </source>
</evidence>
<dbReference type="AlphaFoldDB" id="A0A1J1HP74"/>
<name>A0A1J1HP74_9DIPT</name>
<evidence type="ECO:0000313" key="3">
    <source>
        <dbReference type="Proteomes" id="UP000183832"/>
    </source>
</evidence>
<reference evidence="2 3" key="1">
    <citation type="submission" date="2015-04" db="EMBL/GenBank/DDBJ databases">
        <authorList>
            <person name="Syromyatnikov M.Y."/>
            <person name="Popov V.N."/>
        </authorList>
    </citation>
    <scope>NUCLEOTIDE SEQUENCE [LARGE SCALE GENOMIC DNA]</scope>
</reference>
<dbReference type="Pfam" id="PF14529">
    <property type="entry name" value="Exo_endo_phos_2"/>
    <property type="match status" value="1"/>
</dbReference>
<dbReference type="Gene3D" id="3.60.10.10">
    <property type="entry name" value="Endonuclease/exonuclease/phosphatase"/>
    <property type="match status" value="1"/>
</dbReference>
<dbReference type="SUPFAM" id="SSF56219">
    <property type="entry name" value="DNase I-like"/>
    <property type="match status" value="1"/>
</dbReference>
<protein>
    <submittedName>
        <fullName evidence="2">CLUMA_CG002956, isoform A</fullName>
    </submittedName>
</protein>
<organism evidence="2 3">
    <name type="scientific">Clunio marinus</name>
    <dbReference type="NCBI Taxonomy" id="568069"/>
    <lineage>
        <taxon>Eukaryota</taxon>
        <taxon>Metazoa</taxon>
        <taxon>Ecdysozoa</taxon>
        <taxon>Arthropoda</taxon>
        <taxon>Hexapoda</taxon>
        <taxon>Insecta</taxon>
        <taxon>Pterygota</taxon>
        <taxon>Neoptera</taxon>
        <taxon>Endopterygota</taxon>
        <taxon>Diptera</taxon>
        <taxon>Nematocera</taxon>
        <taxon>Chironomoidea</taxon>
        <taxon>Chironomidae</taxon>
        <taxon>Clunio</taxon>
    </lineage>
</organism>
<proteinExistence type="predicted"/>
<dbReference type="OrthoDB" id="6338095at2759"/>
<dbReference type="GO" id="GO:0003824">
    <property type="term" value="F:catalytic activity"/>
    <property type="evidence" value="ECO:0007669"/>
    <property type="project" value="InterPro"/>
</dbReference>
<feature type="domain" description="Endonuclease/exonuclease/phosphatase" evidence="1">
    <location>
        <begin position="205"/>
        <end position="323"/>
    </location>
</feature>
<dbReference type="PANTHER" id="PTHR33273:SF4">
    <property type="entry name" value="ENDONUCLEASE_EXONUCLEASE_PHOSPHATASE DOMAIN-CONTAINING PROTEIN"/>
    <property type="match status" value="1"/>
</dbReference>